<accession>A0A381P3X5</accession>
<dbReference type="EMBL" id="UINC01000812">
    <property type="protein sequence ID" value="SUZ61570.1"/>
    <property type="molecule type" value="Genomic_DNA"/>
</dbReference>
<dbReference type="PIRSF" id="PIRSF016578">
    <property type="entry name" value="HsaA"/>
    <property type="match status" value="1"/>
</dbReference>
<dbReference type="SUPFAM" id="SSF47203">
    <property type="entry name" value="Acyl-CoA dehydrogenase C-terminal domain-like"/>
    <property type="match status" value="1"/>
</dbReference>
<dbReference type="InterPro" id="IPR013107">
    <property type="entry name" value="Acyl-CoA_DH_C"/>
</dbReference>
<sequence>MSIAEQIKNDLQSLVPILKERAAEAEKLERIHDESIEAIIDTGFLKVLQPSAFGGYELEFGDFLEMVSIIGKGCASTGWVAGTAGSQSWFLSLMSEQAQKDVWEDDPDALLTSSWAPDGIATIVSGGYELTGNWRFCSGSDFAAWSVFGANVIDQKNDKDSNNFFDRGYFLVPNTDYEITGGWNVSSLAATGSHNAEIKKSFIPQHRFASAEGLVNGTSPGSKIHSAAIYKMPLLACSPFAIIAPLVGAAEGMLDDFIENMRDRTTSGSDNNIANEPIIQEHAARAAAIIDAVKLIIARDVAEAMETINTGKTLSKKQRLQLRRSHGFTARLLSEAAEILFAATGGKGLYLDNHLQRGFRDIKGGVNHITSSWDIAGPMWGAHAFGLEPKIPMY</sequence>
<dbReference type="InterPro" id="IPR036250">
    <property type="entry name" value="AcylCo_DH-like_C"/>
</dbReference>
<dbReference type="InterPro" id="IPR009100">
    <property type="entry name" value="AcylCoA_DH/oxidase_NM_dom_sf"/>
</dbReference>
<dbReference type="SUPFAM" id="SSF56645">
    <property type="entry name" value="Acyl-CoA dehydrogenase NM domain-like"/>
    <property type="match status" value="1"/>
</dbReference>
<dbReference type="Gene3D" id="1.10.540.10">
    <property type="entry name" value="Acyl-CoA dehydrogenase/oxidase, N-terminal domain"/>
    <property type="match status" value="1"/>
</dbReference>
<dbReference type="GO" id="GO:0033539">
    <property type="term" value="P:fatty acid beta-oxidation using acyl-CoA dehydrogenase"/>
    <property type="evidence" value="ECO:0007669"/>
    <property type="project" value="TreeGrafter"/>
</dbReference>
<dbReference type="Gene3D" id="2.40.110.10">
    <property type="entry name" value="Butyryl-CoA Dehydrogenase, subunit A, domain 2"/>
    <property type="match status" value="1"/>
</dbReference>
<dbReference type="GO" id="GO:0005737">
    <property type="term" value="C:cytoplasm"/>
    <property type="evidence" value="ECO:0007669"/>
    <property type="project" value="TreeGrafter"/>
</dbReference>
<name>A0A381P3X5_9ZZZZ</name>
<feature type="domain" description="Acyl-CoA dehydrogenase C-terminal" evidence="2">
    <location>
        <begin position="242"/>
        <end position="370"/>
    </location>
</feature>
<reference evidence="3" key="1">
    <citation type="submission" date="2018-05" db="EMBL/GenBank/DDBJ databases">
        <authorList>
            <person name="Lanie J.A."/>
            <person name="Ng W.-L."/>
            <person name="Kazmierczak K.M."/>
            <person name="Andrzejewski T.M."/>
            <person name="Davidsen T.M."/>
            <person name="Wayne K.J."/>
            <person name="Tettelin H."/>
            <person name="Glass J.I."/>
            <person name="Rusch D."/>
            <person name="Podicherti R."/>
            <person name="Tsui H.-C.T."/>
            <person name="Winkler M.E."/>
        </authorList>
    </citation>
    <scope>NUCLEOTIDE SEQUENCE</scope>
</reference>
<dbReference type="GO" id="GO:0003995">
    <property type="term" value="F:acyl-CoA dehydrogenase activity"/>
    <property type="evidence" value="ECO:0007669"/>
    <property type="project" value="TreeGrafter"/>
</dbReference>
<dbReference type="Pfam" id="PF08028">
    <property type="entry name" value="Acyl-CoA_dh_2"/>
    <property type="match status" value="1"/>
</dbReference>
<dbReference type="AlphaFoldDB" id="A0A381P3X5"/>
<keyword evidence="1" id="KW-0560">Oxidoreductase</keyword>
<dbReference type="InterPro" id="IPR046373">
    <property type="entry name" value="Acyl-CoA_Oxase/DH_mid-dom_sf"/>
</dbReference>
<dbReference type="GO" id="GO:0016712">
    <property type="term" value="F:oxidoreductase activity, acting on paired donors, with incorporation or reduction of molecular oxygen, reduced flavin or flavoprotein as one donor, and incorporation of one atom of oxygen"/>
    <property type="evidence" value="ECO:0007669"/>
    <property type="project" value="TreeGrafter"/>
</dbReference>
<evidence type="ECO:0000256" key="1">
    <source>
        <dbReference type="ARBA" id="ARBA00023002"/>
    </source>
</evidence>
<gene>
    <name evidence="3" type="ORF">METZ01_LOCUS14424</name>
</gene>
<dbReference type="Gene3D" id="1.20.140.10">
    <property type="entry name" value="Butyryl-CoA Dehydrogenase, subunit A, domain 3"/>
    <property type="match status" value="1"/>
</dbReference>
<dbReference type="GO" id="GO:0050660">
    <property type="term" value="F:flavin adenine dinucleotide binding"/>
    <property type="evidence" value="ECO:0007669"/>
    <property type="project" value="InterPro"/>
</dbReference>
<dbReference type="InterPro" id="IPR037069">
    <property type="entry name" value="AcylCoA_DH/ox_N_sf"/>
</dbReference>
<proteinExistence type="predicted"/>
<dbReference type="InterPro" id="IPR050741">
    <property type="entry name" value="Acyl-CoA_dehydrogenase"/>
</dbReference>
<protein>
    <recommendedName>
        <fullName evidence="2">Acyl-CoA dehydrogenase C-terminal domain-containing protein</fullName>
    </recommendedName>
</protein>
<evidence type="ECO:0000313" key="3">
    <source>
        <dbReference type="EMBL" id="SUZ61570.1"/>
    </source>
</evidence>
<organism evidence="3">
    <name type="scientific">marine metagenome</name>
    <dbReference type="NCBI Taxonomy" id="408172"/>
    <lineage>
        <taxon>unclassified sequences</taxon>
        <taxon>metagenomes</taxon>
        <taxon>ecological metagenomes</taxon>
    </lineage>
</organism>
<evidence type="ECO:0000259" key="2">
    <source>
        <dbReference type="Pfam" id="PF08028"/>
    </source>
</evidence>
<dbReference type="PANTHER" id="PTHR48083">
    <property type="entry name" value="MEDIUM-CHAIN SPECIFIC ACYL-COA DEHYDROGENASE, MITOCHONDRIAL-RELATED"/>
    <property type="match status" value="1"/>
</dbReference>
<dbReference type="PANTHER" id="PTHR48083:SF19">
    <property type="entry name" value="FLAVIN-DEPENDENT MONOOXYGENASE, OXYGENASE SUBUNIT HSAA"/>
    <property type="match status" value="1"/>
</dbReference>